<name>A0AAD5TPL2_9FUNG</name>
<dbReference type="InterPro" id="IPR011598">
    <property type="entry name" value="bHLH_dom"/>
</dbReference>
<evidence type="ECO:0000256" key="4">
    <source>
        <dbReference type="ARBA" id="ARBA00023163"/>
    </source>
</evidence>
<keyword evidence="4" id="KW-0804">Transcription</keyword>
<keyword evidence="6" id="KW-0175">Coiled coil</keyword>
<reference evidence="9" key="1">
    <citation type="submission" date="2020-05" db="EMBL/GenBank/DDBJ databases">
        <title>Phylogenomic resolution of chytrid fungi.</title>
        <authorList>
            <person name="Stajich J.E."/>
            <person name="Amses K."/>
            <person name="Simmons R."/>
            <person name="Seto K."/>
            <person name="Myers J."/>
            <person name="Bonds A."/>
            <person name="Quandt C.A."/>
            <person name="Barry K."/>
            <person name="Liu P."/>
            <person name="Grigoriev I."/>
            <person name="Longcore J.E."/>
            <person name="James T.Y."/>
        </authorList>
    </citation>
    <scope>NUCLEOTIDE SEQUENCE</scope>
    <source>
        <strain evidence="9">JEL0379</strain>
    </source>
</reference>
<proteinExistence type="predicted"/>
<evidence type="ECO:0000256" key="1">
    <source>
        <dbReference type="ARBA" id="ARBA00023015"/>
    </source>
</evidence>
<keyword evidence="2" id="KW-0238">DNA-binding</keyword>
<dbReference type="PROSITE" id="PS50888">
    <property type="entry name" value="BHLH"/>
    <property type="match status" value="1"/>
</dbReference>
<evidence type="ECO:0000256" key="7">
    <source>
        <dbReference type="SAM" id="MobiDB-lite"/>
    </source>
</evidence>
<dbReference type="InterPro" id="IPR011011">
    <property type="entry name" value="Znf_FYVE_PHD"/>
</dbReference>
<dbReference type="GO" id="GO:0003677">
    <property type="term" value="F:DNA binding"/>
    <property type="evidence" value="ECO:0007669"/>
    <property type="project" value="UniProtKB-KW"/>
</dbReference>
<evidence type="ECO:0000313" key="10">
    <source>
        <dbReference type="Proteomes" id="UP001212152"/>
    </source>
</evidence>
<feature type="region of interest" description="Disordered" evidence="7">
    <location>
        <begin position="1"/>
        <end position="32"/>
    </location>
</feature>
<evidence type="ECO:0000313" key="9">
    <source>
        <dbReference type="EMBL" id="KAJ3180903.1"/>
    </source>
</evidence>
<dbReference type="Proteomes" id="UP001212152">
    <property type="component" value="Unassembled WGS sequence"/>
</dbReference>
<keyword evidence="10" id="KW-1185">Reference proteome</keyword>
<evidence type="ECO:0000256" key="6">
    <source>
        <dbReference type="SAM" id="Coils"/>
    </source>
</evidence>
<evidence type="ECO:0000256" key="2">
    <source>
        <dbReference type="ARBA" id="ARBA00023125"/>
    </source>
</evidence>
<gene>
    <name evidence="9" type="ORF">HDU87_001549</name>
</gene>
<sequence>MSLFGSLWDDEGAESDRKPKRTNHNELERRRRHAQRVKLEALRASVPSLQAVERCSTTTIIEKAKEHMDALNDRIKVLEEEIERSGANHMNIYPVIAHGADPLIERLQRENSDLRMNFALCPHLAGNSGSGPGFKTQDTFGLSPACEPHEATATPASFYAAVDGMRDTQHDVKHQLAMSSAQQSQHSRTPSYSGSFEHVLRFEPCVGVNVNCGQSLLCSPDGSQALGHGNGLEGENAALFHTVGLDRGVLSANGMPNAQEIQSQPVEFRGDCPSPADGLLSDAVFVKSEAEEWDEDESFQADILASPNPDDPFAPTSIYAPPGFSDADLVEIDRYPPAMLHDVRCNACHTGINQGAVFSCMKCHQYFHTDCAATVDQTAPLNTTNIQVHPMLCAVCSAVI</sequence>
<evidence type="ECO:0000259" key="8">
    <source>
        <dbReference type="PROSITE" id="PS50888"/>
    </source>
</evidence>
<accession>A0AAD5TPL2</accession>
<dbReference type="GO" id="GO:0003700">
    <property type="term" value="F:DNA-binding transcription factor activity"/>
    <property type="evidence" value="ECO:0007669"/>
    <property type="project" value="TreeGrafter"/>
</dbReference>
<evidence type="ECO:0000256" key="3">
    <source>
        <dbReference type="ARBA" id="ARBA00023159"/>
    </source>
</evidence>
<organism evidence="9 10">
    <name type="scientific">Geranomyces variabilis</name>
    <dbReference type="NCBI Taxonomy" id="109894"/>
    <lineage>
        <taxon>Eukaryota</taxon>
        <taxon>Fungi</taxon>
        <taxon>Fungi incertae sedis</taxon>
        <taxon>Chytridiomycota</taxon>
        <taxon>Chytridiomycota incertae sedis</taxon>
        <taxon>Chytridiomycetes</taxon>
        <taxon>Spizellomycetales</taxon>
        <taxon>Powellomycetaceae</taxon>
        <taxon>Geranomyces</taxon>
    </lineage>
</organism>
<dbReference type="Pfam" id="PF00010">
    <property type="entry name" value="HLH"/>
    <property type="match status" value="1"/>
</dbReference>
<dbReference type="GO" id="GO:0045944">
    <property type="term" value="P:positive regulation of transcription by RNA polymerase II"/>
    <property type="evidence" value="ECO:0007669"/>
    <property type="project" value="TreeGrafter"/>
</dbReference>
<dbReference type="PANTHER" id="PTHR10328:SF3">
    <property type="entry name" value="PROTEIN MAX"/>
    <property type="match status" value="1"/>
</dbReference>
<dbReference type="EMBL" id="JADGJQ010000014">
    <property type="protein sequence ID" value="KAJ3180903.1"/>
    <property type="molecule type" value="Genomic_DNA"/>
</dbReference>
<keyword evidence="1" id="KW-0805">Transcription regulation</keyword>
<dbReference type="SUPFAM" id="SSF57903">
    <property type="entry name" value="FYVE/PHD zinc finger"/>
    <property type="match status" value="1"/>
</dbReference>
<dbReference type="PANTHER" id="PTHR10328">
    <property type="entry name" value="PROTEIN MAX MYC-ASSOCIATED FACTOR X"/>
    <property type="match status" value="1"/>
</dbReference>
<dbReference type="InterPro" id="IPR036638">
    <property type="entry name" value="HLH_DNA-bd_sf"/>
</dbReference>
<keyword evidence="5" id="KW-0539">Nucleus</keyword>
<feature type="coiled-coil region" evidence="6">
    <location>
        <begin position="61"/>
        <end position="88"/>
    </location>
</feature>
<dbReference type="GO" id="GO:0046983">
    <property type="term" value="F:protein dimerization activity"/>
    <property type="evidence" value="ECO:0007669"/>
    <property type="project" value="InterPro"/>
</dbReference>
<dbReference type="SMART" id="SM00353">
    <property type="entry name" value="HLH"/>
    <property type="match status" value="1"/>
</dbReference>
<dbReference type="SUPFAM" id="SSF47459">
    <property type="entry name" value="HLH, helix-loop-helix DNA-binding domain"/>
    <property type="match status" value="1"/>
</dbReference>
<evidence type="ECO:0000256" key="5">
    <source>
        <dbReference type="ARBA" id="ARBA00023242"/>
    </source>
</evidence>
<dbReference type="GO" id="GO:0090575">
    <property type="term" value="C:RNA polymerase II transcription regulator complex"/>
    <property type="evidence" value="ECO:0007669"/>
    <property type="project" value="TreeGrafter"/>
</dbReference>
<feature type="domain" description="BHLH" evidence="8">
    <location>
        <begin position="19"/>
        <end position="71"/>
    </location>
</feature>
<keyword evidence="3" id="KW-0010">Activator</keyword>
<protein>
    <recommendedName>
        <fullName evidence="8">BHLH domain-containing protein</fullName>
    </recommendedName>
</protein>
<comment type="caution">
    <text evidence="9">The sequence shown here is derived from an EMBL/GenBank/DDBJ whole genome shotgun (WGS) entry which is preliminary data.</text>
</comment>
<dbReference type="AlphaFoldDB" id="A0AAD5TPL2"/>
<dbReference type="Gene3D" id="4.10.280.10">
    <property type="entry name" value="Helix-loop-helix DNA-binding domain"/>
    <property type="match status" value="1"/>
</dbReference>